<evidence type="ECO:0000313" key="3">
    <source>
        <dbReference type="Proteomes" id="UP000774130"/>
    </source>
</evidence>
<keyword evidence="1" id="KW-1133">Transmembrane helix</keyword>
<dbReference type="EMBL" id="JAHUZB010000002">
    <property type="protein sequence ID" value="MBV7389860.1"/>
    <property type="molecule type" value="Genomic_DNA"/>
</dbReference>
<feature type="transmembrane region" description="Helical" evidence="1">
    <location>
        <begin position="360"/>
        <end position="380"/>
    </location>
</feature>
<evidence type="ECO:0000256" key="1">
    <source>
        <dbReference type="SAM" id="Phobius"/>
    </source>
</evidence>
<dbReference type="InterPro" id="IPR049458">
    <property type="entry name" value="EpsG-like"/>
</dbReference>
<comment type="caution">
    <text evidence="2">The sequence shown here is derived from an EMBL/GenBank/DDBJ whole genome shotgun (WGS) entry which is preliminary data.</text>
</comment>
<keyword evidence="1" id="KW-0812">Transmembrane</keyword>
<proteinExistence type="predicted"/>
<organism evidence="2 3">
    <name type="scientific">Enterococcus alishanensis</name>
    <dbReference type="NCBI Taxonomy" id="1303817"/>
    <lineage>
        <taxon>Bacteria</taxon>
        <taxon>Bacillati</taxon>
        <taxon>Bacillota</taxon>
        <taxon>Bacilli</taxon>
        <taxon>Lactobacillales</taxon>
        <taxon>Enterococcaceae</taxon>
        <taxon>Enterococcus</taxon>
    </lineage>
</organism>
<dbReference type="Proteomes" id="UP000774130">
    <property type="component" value="Unassembled WGS sequence"/>
</dbReference>
<feature type="transmembrane region" description="Helical" evidence="1">
    <location>
        <begin position="280"/>
        <end position="296"/>
    </location>
</feature>
<protein>
    <submittedName>
        <fullName evidence="2">EpsG family protein</fullName>
    </submittedName>
</protein>
<keyword evidence="3" id="KW-1185">Reference proteome</keyword>
<feature type="transmembrane region" description="Helical" evidence="1">
    <location>
        <begin position="102"/>
        <end position="120"/>
    </location>
</feature>
<gene>
    <name evidence="2" type="ORF">KUA55_04150</name>
</gene>
<feature type="transmembrane region" description="Helical" evidence="1">
    <location>
        <begin position="30"/>
        <end position="48"/>
    </location>
</feature>
<dbReference type="RefSeq" id="WP_218324926.1">
    <property type="nucleotide sequence ID" value="NZ_JAHUZB010000002.1"/>
</dbReference>
<feature type="transmembrane region" description="Helical" evidence="1">
    <location>
        <begin position="6"/>
        <end position="23"/>
    </location>
</feature>
<reference evidence="2 3" key="1">
    <citation type="submission" date="2021-06" db="EMBL/GenBank/DDBJ databases">
        <title>Enterococcus alishanensis sp. nov., a novel lactic acid bacterium isolated from fresh coffee beans.</title>
        <authorList>
            <person name="Chen Y.-S."/>
        </authorList>
    </citation>
    <scope>NUCLEOTIDE SEQUENCE [LARGE SCALE GENOMIC DNA]</scope>
    <source>
        <strain evidence="2 3">ALS3</strain>
    </source>
</reference>
<name>A0ABS6TAF0_9ENTE</name>
<feature type="transmembrane region" description="Helical" evidence="1">
    <location>
        <begin position="316"/>
        <end position="339"/>
    </location>
</feature>
<feature type="transmembrane region" description="Helical" evidence="1">
    <location>
        <begin position="214"/>
        <end position="236"/>
    </location>
</feature>
<accession>A0ABS6TAF0</accession>
<evidence type="ECO:0000313" key="2">
    <source>
        <dbReference type="EMBL" id="MBV7389860.1"/>
    </source>
</evidence>
<keyword evidence="1" id="KW-0472">Membrane</keyword>
<dbReference type="Pfam" id="PF14897">
    <property type="entry name" value="EpsG"/>
    <property type="match status" value="1"/>
</dbReference>
<feature type="transmembrane region" description="Helical" evidence="1">
    <location>
        <begin position="132"/>
        <end position="150"/>
    </location>
</feature>
<feature type="transmembrane region" description="Helical" evidence="1">
    <location>
        <begin position="179"/>
        <end position="202"/>
    </location>
</feature>
<sequence length="405" mass="47626">MSIIFWFFLAQPILGMFLVPKFIFTEKNKVIAYALLLGAFFGYLAYFIDPSPTIDLARYFEKMEMLSHFSLNRFLNYYDLSAQLDLSNWFFFGISKLNDVNLMPLIVMFFVYSSVFYMILDNRKRNDVSNKLLFVQMFIVVSFLSFPGIASNIRNISAFVFFMLGFYLEVYHEKNWKRVIWLYLVAILIHKTAVILILLRVLAYFINKWKSKKILITICLIFLLCSVSIIVVYKIIHVLPIAIPFSSLVDKAYSYATGFGSTDDYMVYIEGSLFMRLQKMFFLIVNLLFLSFFIITKQYKKISQFSNENKTNQFSIFIFLVLILTIGTIPITLPVYWRFSLVTVIYSWSFITKDILKRQNFLIIIMCVCIGGLLYQSLLLAQFTDITQFIFHIFTNNYFSIFFGK</sequence>